<organism evidence="11 12">
    <name type="scientific">Cryomorpha ignava</name>
    <dbReference type="NCBI Taxonomy" id="101383"/>
    <lineage>
        <taxon>Bacteria</taxon>
        <taxon>Pseudomonadati</taxon>
        <taxon>Bacteroidota</taxon>
        <taxon>Flavobacteriia</taxon>
        <taxon>Flavobacteriales</taxon>
        <taxon>Cryomorphaceae</taxon>
        <taxon>Cryomorpha</taxon>
    </lineage>
</organism>
<evidence type="ECO:0000256" key="5">
    <source>
        <dbReference type="ARBA" id="ARBA00022801"/>
    </source>
</evidence>
<evidence type="ECO:0000313" key="11">
    <source>
        <dbReference type="EMBL" id="NEN25419.1"/>
    </source>
</evidence>
<name>A0A7K3WUR8_9FLAO</name>
<evidence type="ECO:0000256" key="6">
    <source>
        <dbReference type="ARBA" id="ARBA00022833"/>
    </source>
</evidence>
<dbReference type="InterPro" id="IPR007863">
    <property type="entry name" value="Peptidase_M16_C"/>
</dbReference>
<dbReference type="PANTHER" id="PTHR43690:SF17">
    <property type="entry name" value="PROTEIN YHJJ"/>
    <property type="match status" value="1"/>
</dbReference>
<dbReference type="InterPro" id="IPR011249">
    <property type="entry name" value="Metalloenz_LuxS/M16"/>
</dbReference>
<comment type="caution">
    <text evidence="11">The sequence shown here is derived from an EMBL/GenBank/DDBJ whole genome shotgun (WGS) entry which is preliminary data.</text>
</comment>
<evidence type="ECO:0000256" key="2">
    <source>
        <dbReference type="ARBA" id="ARBA00007261"/>
    </source>
</evidence>
<evidence type="ECO:0000313" key="12">
    <source>
        <dbReference type="Proteomes" id="UP000486602"/>
    </source>
</evidence>
<evidence type="ECO:0000256" key="4">
    <source>
        <dbReference type="ARBA" id="ARBA00022723"/>
    </source>
</evidence>
<dbReference type="PROSITE" id="PS51257">
    <property type="entry name" value="PROKAR_LIPOPROTEIN"/>
    <property type="match status" value="1"/>
</dbReference>
<keyword evidence="7" id="KW-0482">Metalloprotease</keyword>
<dbReference type="GO" id="GO:0046872">
    <property type="term" value="F:metal ion binding"/>
    <property type="evidence" value="ECO:0007669"/>
    <property type="project" value="UniProtKB-KW"/>
</dbReference>
<protein>
    <submittedName>
        <fullName evidence="11">Insulinase family protein</fullName>
    </submittedName>
</protein>
<dbReference type="Pfam" id="PF05193">
    <property type="entry name" value="Peptidase_M16_C"/>
    <property type="match status" value="2"/>
</dbReference>
<gene>
    <name evidence="11" type="ORF">G3O08_18130</name>
</gene>
<evidence type="ECO:0000259" key="9">
    <source>
        <dbReference type="Pfam" id="PF00675"/>
    </source>
</evidence>
<dbReference type="InterPro" id="IPR050626">
    <property type="entry name" value="Peptidase_M16"/>
</dbReference>
<dbReference type="InterPro" id="IPR001431">
    <property type="entry name" value="Pept_M16_Zn_BS"/>
</dbReference>
<dbReference type="InterPro" id="IPR011765">
    <property type="entry name" value="Pept_M16_N"/>
</dbReference>
<feature type="domain" description="Peptidase M16 C-terminal" evidence="10">
    <location>
        <begin position="728"/>
        <end position="870"/>
    </location>
</feature>
<accession>A0A7K3WUR8</accession>
<evidence type="ECO:0000256" key="7">
    <source>
        <dbReference type="ARBA" id="ARBA00023049"/>
    </source>
</evidence>
<comment type="cofactor">
    <cofactor evidence="1">
        <name>Zn(2+)</name>
        <dbReference type="ChEBI" id="CHEBI:29105"/>
    </cofactor>
</comment>
<keyword evidence="12" id="KW-1185">Reference proteome</keyword>
<reference evidence="11 12" key="1">
    <citation type="submission" date="2020-02" db="EMBL/GenBank/DDBJ databases">
        <title>Out from the shadows clarifying the taxonomy of the family Cryomorphaceae and related taxa by utilizing the GTDB taxonomic framework.</title>
        <authorList>
            <person name="Bowman J.P."/>
        </authorList>
    </citation>
    <scope>NUCLEOTIDE SEQUENCE [LARGE SCALE GENOMIC DNA]</scope>
    <source>
        <strain evidence="11 12">QSSC 1-22</strain>
    </source>
</reference>
<dbReference type="EMBL" id="JAAGVY010000053">
    <property type="protein sequence ID" value="NEN25419.1"/>
    <property type="molecule type" value="Genomic_DNA"/>
</dbReference>
<dbReference type="SUPFAM" id="SSF63411">
    <property type="entry name" value="LuxS/MPP-like metallohydrolase"/>
    <property type="match status" value="4"/>
</dbReference>
<dbReference type="Pfam" id="PF00675">
    <property type="entry name" value="Peptidase_M16"/>
    <property type="match status" value="1"/>
</dbReference>
<feature type="domain" description="Peptidase M16 C-terminal" evidence="10">
    <location>
        <begin position="261"/>
        <end position="432"/>
    </location>
</feature>
<keyword evidence="4" id="KW-0479">Metal-binding</keyword>
<dbReference type="RefSeq" id="WP_163286875.1">
    <property type="nucleotide sequence ID" value="NZ_JAAGVY010000053.1"/>
</dbReference>
<keyword evidence="3" id="KW-0645">Protease</keyword>
<evidence type="ECO:0000256" key="1">
    <source>
        <dbReference type="ARBA" id="ARBA00001947"/>
    </source>
</evidence>
<dbReference type="GO" id="GO:0006508">
    <property type="term" value="P:proteolysis"/>
    <property type="evidence" value="ECO:0007669"/>
    <property type="project" value="UniProtKB-KW"/>
</dbReference>
<keyword evidence="6" id="KW-0862">Zinc</keyword>
<evidence type="ECO:0000256" key="3">
    <source>
        <dbReference type="ARBA" id="ARBA00022670"/>
    </source>
</evidence>
<feature type="domain" description="Peptidase M16 N-terminal" evidence="9">
    <location>
        <begin position="62"/>
        <end position="105"/>
    </location>
</feature>
<sequence length="987" mass="112111">MNRFTTILFISAGLLFASCGDGSSDQESKQTSKYTYETVEDDPLGTKIYTLDNGLKLYMSVNKDEPRVVAQIAVRTGSKQDPADATGLAHYLEHMLFKGTSQYGTKDWPAEKELISQISDLYEANRNTTDAAERKTIYHKIDSISGLAADLAIANEYDKMIGSLGAQGTNAYTWYDMTVYINDIPANELEKWAVLESNRFSELVLRLFHTELEAVYEEFNRAQDADSRKAYYAMMENLFKTHPYGTQTTIGTSEHLKNPSMEKIQAYFKARYKPNNMAIILSGDIDPDATVEVIEKYFGDYVKGEVADPEFPAEAPITEPIVKEVTGVQSEFVYVAYRMPGASSREVMMAEVMDGILSNGQAGLIDLNLVQKQKVLQAYASVSAFRDYSVFMLNGKPREGQDLNEVADLLRGQIEMVKNGEFEDWMVEAVVNDMKLTELRASESNWARAGIMVDSYINHIPWSQTVNQYNEMAKLTKADIVAFANEWFGENYVQVNKRMGKNDAVKVEKPTITPVNIDREAKSDFYAQWDSIESGRLEPVFLDYDKAIDNKKFDNGIEFSSIKNENNDLFSLYYILDMGTDNDLEMGLAIDYLPYLGTSEMTAEELQKELFKLGVSFDVFSSRNRTYVVLRGLNESLEPGVKLFESVLANVEPNAEAYSDMVDGVLKKRQDDMKSKGQILFGAMTEYAKYGKDTPMKHILSKEELMAVNPEKLAEKIKQINAYKHRMFYYGPEGAKEVMAMLEKYHNVPETLIDYPVAKQFPELETNDNKVYFTNYDMVQSELMMVSKGPKFDASMAPQIDLFNQYFGSGLSSIVFQEIRESKALAYSAFSSFTMPTKKEESHYVRSYIGAQVDKLPEATDAMLDLMNNIPRADIQFESARDAAMKQIETNRTTRESIFWSYQIAKERGLDYDLQEVVYDSLQTMDFDNLQVFFDKNIKGKTYTYSVIGNEKMIDKKVLEKLGPVEVLTLEELFGYPETDNVKPVKN</sequence>
<evidence type="ECO:0000259" key="10">
    <source>
        <dbReference type="Pfam" id="PF05193"/>
    </source>
</evidence>
<dbReference type="AlphaFoldDB" id="A0A7K3WUR8"/>
<keyword evidence="5" id="KW-0378">Hydrolase</keyword>
<dbReference type="GO" id="GO:0004222">
    <property type="term" value="F:metalloendopeptidase activity"/>
    <property type="evidence" value="ECO:0007669"/>
    <property type="project" value="InterPro"/>
</dbReference>
<dbReference type="PANTHER" id="PTHR43690">
    <property type="entry name" value="NARDILYSIN"/>
    <property type="match status" value="1"/>
</dbReference>
<evidence type="ECO:0000256" key="8">
    <source>
        <dbReference type="RuleBase" id="RU004447"/>
    </source>
</evidence>
<comment type="similarity">
    <text evidence="2 8">Belongs to the peptidase M16 family.</text>
</comment>
<dbReference type="Gene3D" id="3.30.830.10">
    <property type="entry name" value="Metalloenzyme, LuxS/M16 peptidase-like"/>
    <property type="match status" value="4"/>
</dbReference>
<dbReference type="PROSITE" id="PS00143">
    <property type="entry name" value="INSULINASE"/>
    <property type="match status" value="1"/>
</dbReference>
<dbReference type="Proteomes" id="UP000486602">
    <property type="component" value="Unassembled WGS sequence"/>
</dbReference>
<proteinExistence type="inferred from homology"/>